<dbReference type="GO" id="GO:0008932">
    <property type="term" value="F:lytic endotransglycosylase activity"/>
    <property type="evidence" value="ECO:0007669"/>
    <property type="project" value="UniProtKB-UniRule"/>
</dbReference>
<reference evidence="7 8" key="1">
    <citation type="submission" date="2009-02" db="EMBL/GenBank/DDBJ databases">
        <title>Sequencing of the draft genome and assembly of Dethiobacter alkaliphilus AHT 1.</title>
        <authorList>
            <consortium name="US DOE Joint Genome Institute (JGI-PGF)"/>
            <person name="Lucas S."/>
            <person name="Copeland A."/>
            <person name="Lapidus A."/>
            <person name="Glavina del Rio T."/>
            <person name="Dalin E."/>
            <person name="Tice H."/>
            <person name="Bruce D."/>
            <person name="Goodwin L."/>
            <person name="Pitluck S."/>
            <person name="Larimer F."/>
            <person name="Land M.L."/>
            <person name="Hauser L."/>
            <person name="Muyzer G."/>
        </authorList>
    </citation>
    <scope>NUCLEOTIDE SEQUENCE [LARGE SCALE GENOMIC DNA]</scope>
    <source>
        <strain evidence="7 8">AHT 1</strain>
    </source>
</reference>
<gene>
    <name evidence="4" type="primary">rlpA</name>
    <name evidence="7" type="ORF">DealDRAFT_2568</name>
</gene>
<keyword evidence="1" id="KW-0732">Signal</keyword>
<keyword evidence="8" id="KW-1185">Reference proteome</keyword>
<evidence type="ECO:0000313" key="7">
    <source>
        <dbReference type="EMBL" id="EEG76594.1"/>
    </source>
</evidence>
<protein>
    <recommendedName>
        <fullName evidence="4">Probable endolytic peptidoglycan transglycosylase RlpA</fullName>
        <ecNumber evidence="4">4.2.2.-</ecNumber>
    </recommendedName>
</protein>
<dbReference type="NCBIfam" id="TIGR00413">
    <property type="entry name" value="rlpA"/>
    <property type="match status" value="1"/>
</dbReference>
<dbReference type="SMART" id="SM01208">
    <property type="entry name" value="G5"/>
    <property type="match status" value="1"/>
</dbReference>
<dbReference type="InterPro" id="IPR009009">
    <property type="entry name" value="RlpA-like_DPBB"/>
</dbReference>
<sequence length="343" mass="37136">MTLPGLCSRFSGTRTVGKGIVLVFLLVALFLVVYPQVTVKNVTLVVDGEAEVIATRAGNVGEVLEEQGLYVRGNDILEPQEETSLVNEMEIILQRAVPVFVEVDGETRLVYSAADNVESLLGEVNVSVEEEDRVEPGLSAGFTHGDKIAITRVHRKLVTEEKSVPYETEQKNDSSLAQGRRNVEVDGKPGTLIKTYEVIVADGEEEKRVLVDEELAEEPVNRVVRIGTKVERPEPVITASARSGRVGEVIEGEATWYGPGFHGNRTANGEIFDQNALTAAFPSHSMMGRNLRVTNTRNGRSVVVRVNDFGPSTGAIIDLSKAAAEAIGMVSAGRANVKVEVLE</sequence>
<dbReference type="SUPFAM" id="SSF50685">
    <property type="entry name" value="Barwin-like endoglucanases"/>
    <property type="match status" value="1"/>
</dbReference>
<dbReference type="InterPro" id="IPR034718">
    <property type="entry name" value="RlpA"/>
</dbReference>
<dbReference type="eggNOG" id="COG0797">
    <property type="taxonomic scope" value="Bacteria"/>
</dbReference>
<dbReference type="Pfam" id="PF07501">
    <property type="entry name" value="G5"/>
    <property type="match status" value="1"/>
</dbReference>
<organism evidence="7 8">
    <name type="scientific">Dethiobacter alkaliphilus AHT 1</name>
    <dbReference type="NCBI Taxonomy" id="555088"/>
    <lineage>
        <taxon>Bacteria</taxon>
        <taxon>Bacillati</taxon>
        <taxon>Bacillota</taxon>
        <taxon>Dethiobacteria</taxon>
        <taxon>Dethiobacterales</taxon>
        <taxon>Dethiobacteraceae</taxon>
        <taxon>Dethiobacter</taxon>
    </lineage>
</organism>
<dbReference type="GO" id="GO:0000270">
    <property type="term" value="P:peptidoglycan metabolic process"/>
    <property type="evidence" value="ECO:0007669"/>
    <property type="project" value="UniProtKB-UniRule"/>
</dbReference>
<dbReference type="STRING" id="555088.DealDRAFT_2568"/>
<feature type="domain" description="G5" evidence="6">
    <location>
        <begin position="150"/>
        <end position="230"/>
    </location>
</feature>
<dbReference type="PANTHER" id="PTHR34183">
    <property type="entry name" value="ENDOLYTIC PEPTIDOGLYCAN TRANSGLYCOSYLASE RLPA"/>
    <property type="match status" value="1"/>
</dbReference>
<comment type="function">
    <text evidence="4">Lytic transglycosylase with a strong preference for naked glycan strands that lack stem peptides.</text>
</comment>
<dbReference type="Proteomes" id="UP000006443">
    <property type="component" value="Unassembled WGS sequence"/>
</dbReference>
<dbReference type="PANTHER" id="PTHR34183:SF8">
    <property type="entry name" value="ENDOLYTIC PEPTIDOGLYCAN TRANSGLYCOSYLASE RLPA-RELATED"/>
    <property type="match status" value="1"/>
</dbReference>
<evidence type="ECO:0000256" key="1">
    <source>
        <dbReference type="ARBA" id="ARBA00022729"/>
    </source>
</evidence>
<dbReference type="CDD" id="cd22268">
    <property type="entry name" value="DPBB_RlpA-like"/>
    <property type="match status" value="1"/>
</dbReference>
<dbReference type="Gene3D" id="2.40.40.10">
    <property type="entry name" value="RlpA-like domain"/>
    <property type="match status" value="1"/>
</dbReference>
<dbReference type="HAMAP" id="MF_02071">
    <property type="entry name" value="RlpA"/>
    <property type="match status" value="1"/>
</dbReference>
<dbReference type="InterPro" id="IPR012997">
    <property type="entry name" value="RplA"/>
</dbReference>
<evidence type="ECO:0000256" key="2">
    <source>
        <dbReference type="ARBA" id="ARBA00023239"/>
    </source>
</evidence>
<dbReference type="AlphaFoldDB" id="C0GJA9"/>
<dbReference type="Gene3D" id="2.20.230.10">
    <property type="entry name" value="Resuscitation-promoting factor rpfb"/>
    <property type="match status" value="1"/>
</dbReference>
<proteinExistence type="inferred from homology"/>
<name>C0GJA9_DETAL</name>
<dbReference type="InterPro" id="IPR011098">
    <property type="entry name" value="G5_dom"/>
</dbReference>
<keyword evidence="7" id="KW-0449">Lipoprotein</keyword>
<dbReference type="eggNOG" id="COG3583">
    <property type="taxonomic scope" value="Bacteria"/>
</dbReference>
<comment type="similarity">
    <text evidence="4 5">Belongs to the RlpA family.</text>
</comment>
<dbReference type="PROSITE" id="PS51109">
    <property type="entry name" value="G5"/>
    <property type="match status" value="1"/>
</dbReference>
<evidence type="ECO:0000259" key="6">
    <source>
        <dbReference type="PROSITE" id="PS51109"/>
    </source>
</evidence>
<dbReference type="InterPro" id="IPR036908">
    <property type="entry name" value="RlpA-like_sf"/>
</dbReference>
<evidence type="ECO:0000313" key="8">
    <source>
        <dbReference type="Proteomes" id="UP000006443"/>
    </source>
</evidence>
<dbReference type="EMBL" id="ACJM01000015">
    <property type="protein sequence ID" value="EEG76594.1"/>
    <property type="molecule type" value="Genomic_DNA"/>
</dbReference>
<keyword evidence="3 4" id="KW-0961">Cell wall biogenesis/degradation</keyword>
<dbReference type="GO" id="GO:0071555">
    <property type="term" value="P:cell wall organization"/>
    <property type="evidence" value="ECO:0007669"/>
    <property type="project" value="UniProtKB-KW"/>
</dbReference>
<dbReference type="EC" id="4.2.2.-" evidence="4"/>
<dbReference type="Pfam" id="PF03990">
    <property type="entry name" value="DUF348"/>
    <property type="match status" value="2"/>
</dbReference>
<keyword evidence="2 4" id="KW-0456">Lyase</keyword>
<evidence type="ECO:0000256" key="4">
    <source>
        <dbReference type="HAMAP-Rule" id="MF_02071"/>
    </source>
</evidence>
<dbReference type="InterPro" id="IPR007137">
    <property type="entry name" value="DUF348"/>
</dbReference>
<comment type="caution">
    <text evidence="7">The sequence shown here is derived from an EMBL/GenBank/DDBJ whole genome shotgun (WGS) entry which is preliminary data.</text>
</comment>
<accession>C0GJA9</accession>
<dbReference type="Pfam" id="PF03330">
    <property type="entry name" value="DPBB_1"/>
    <property type="match status" value="1"/>
</dbReference>
<evidence type="ECO:0000256" key="3">
    <source>
        <dbReference type="ARBA" id="ARBA00023316"/>
    </source>
</evidence>
<evidence type="ECO:0000256" key="5">
    <source>
        <dbReference type="RuleBase" id="RU003495"/>
    </source>
</evidence>